<evidence type="ECO:0000256" key="1">
    <source>
        <dbReference type="ARBA" id="ARBA00007812"/>
    </source>
</evidence>
<dbReference type="STRING" id="1715692.RUE5091_04545"/>
<dbReference type="InterPro" id="IPR029061">
    <property type="entry name" value="THDP-binding"/>
</dbReference>
<dbReference type="InterPro" id="IPR045229">
    <property type="entry name" value="TPP_enz"/>
</dbReference>
<keyword evidence="5" id="KW-0808">Transferase</keyword>
<dbReference type="SUPFAM" id="SSF52518">
    <property type="entry name" value="Thiamin diphosphate-binding fold (THDP-binding)"/>
    <property type="match status" value="2"/>
</dbReference>
<evidence type="ECO:0000259" key="3">
    <source>
        <dbReference type="Pfam" id="PF02775"/>
    </source>
</evidence>
<evidence type="ECO:0000259" key="4">
    <source>
        <dbReference type="Pfam" id="PF02776"/>
    </source>
</evidence>
<keyword evidence="6" id="KW-1185">Reference proteome</keyword>
<evidence type="ECO:0000256" key="2">
    <source>
        <dbReference type="ARBA" id="ARBA00023052"/>
    </source>
</evidence>
<dbReference type="PANTHER" id="PTHR18968">
    <property type="entry name" value="THIAMINE PYROPHOSPHATE ENZYMES"/>
    <property type="match status" value="1"/>
</dbReference>
<keyword evidence="2" id="KW-0786">Thiamine pyrophosphate</keyword>
<dbReference type="PANTHER" id="PTHR18968:SF86">
    <property type="entry name" value="ACETOLACTATE SYNTHASE LARGE SUBUNIT ILVX-RELATED"/>
    <property type="match status" value="1"/>
</dbReference>
<dbReference type="CDD" id="cd02002">
    <property type="entry name" value="TPP_BFDC"/>
    <property type="match status" value="1"/>
</dbReference>
<comment type="similarity">
    <text evidence="1">Belongs to the TPP enzyme family.</text>
</comment>
<dbReference type="Proteomes" id="UP000051260">
    <property type="component" value="Unassembled WGS sequence"/>
</dbReference>
<feature type="domain" description="Thiamine pyrophosphate enzyme N-terminal TPP-binding" evidence="4">
    <location>
        <begin position="34"/>
        <end position="139"/>
    </location>
</feature>
<protein>
    <submittedName>
        <fullName evidence="5">Putative acetolactate synthase large subunit IlvX</fullName>
        <ecNumber evidence="5">2.2.1.6</ecNumber>
    </submittedName>
</protein>
<dbReference type="CDD" id="cd07035">
    <property type="entry name" value="TPP_PYR_POX_like"/>
    <property type="match status" value="1"/>
</dbReference>
<accession>A0A0P1IKQ8</accession>
<organism evidence="5 6">
    <name type="scientific">Ruegeria denitrificans</name>
    <dbReference type="NCBI Taxonomy" id="1715692"/>
    <lineage>
        <taxon>Bacteria</taxon>
        <taxon>Pseudomonadati</taxon>
        <taxon>Pseudomonadota</taxon>
        <taxon>Alphaproteobacteria</taxon>
        <taxon>Rhodobacterales</taxon>
        <taxon>Roseobacteraceae</taxon>
        <taxon>Ruegeria</taxon>
    </lineage>
</organism>
<proteinExistence type="inferred from homology"/>
<dbReference type="EMBL" id="CYUD01000029">
    <property type="protein sequence ID" value="CUK20689.1"/>
    <property type="molecule type" value="Genomic_DNA"/>
</dbReference>
<evidence type="ECO:0000313" key="5">
    <source>
        <dbReference type="EMBL" id="CUK20689.1"/>
    </source>
</evidence>
<feature type="domain" description="Thiamine pyrophosphate enzyme TPP-binding" evidence="3">
    <location>
        <begin position="414"/>
        <end position="546"/>
    </location>
</feature>
<dbReference type="InterPro" id="IPR012001">
    <property type="entry name" value="Thiamin_PyroP_enz_TPP-bd_dom"/>
</dbReference>
<gene>
    <name evidence="5" type="primary">ilvX</name>
    <name evidence="5" type="ORF">RUE5091_04545</name>
</gene>
<dbReference type="Gene3D" id="3.40.50.970">
    <property type="match status" value="2"/>
</dbReference>
<dbReference type="EC" id="2.2.1.6" evidence="5"/>
<dbReference type="InterPro" id="IPR011766">
    <property type="entry name" value="TPP_enzyme_TPP-bd"/>
</dbReference>
<dbReference type="GO" id="GO:0044281">
    <property type="term" value="P:small molecule metabolic process"/>
    <property type="evidence" value="ECO:0007669"/>
    <property type="project" value="UniProtKB-ARBA"/>
</dbReference>
<dbReference type="GO" id="GO:0030976">
    <property type="term" value="F:thiamine pyrophosphate binding"/>
    <property type="evidence" value="ECO:0007669"/>
    <property type="project" value="InterPro"/>
</dbReference>
<dbReference type="NCBIfam" id="NF005760">
    <property type="entry name" value="PRK07586.1"/>
    <property type="match status" value="1"/>
</dbReference>
<dbReference type="Pfam" id="PF02775">
    <property type="entry name" value="TPP_enzyme_C"/>
    <property type="match status" value="1"/>
</dbReference>
<dbReference type="Pfam" id="PF02776">
    <property type="entry name" value="TPP_enzyme_N"/>
    <property type="match status" value="1"/>
</dbReference>
<evidence type="ECO:0000313" key="6">
    <source>
        <dbReference type="Proteomes" id="UP000051260"/>
    </source>
</evidence>
<reference evidence="6" key="1">
    <citation type="submission" date="2015-09" db="EMBL/GenBank/DDBJ databases">
        <authorList>
            <person name="Rodrigo-Torres L."/>
            <person name="Arahal D.R."/>
        </authorList>
    </citation>
    <scope>NUCLEOTIDE SEQUENCE [LARGE SCALE GENOMIC DNA]</scope>
    <source>
        <strain evidence="6">CECT 5091</strain>
    </source>
</reference>
<dbReference type="GO" id="GO:0003984">
    <property type="term" value="F:acetolactate synthase activity"/>
    <property type="evidence" value="ECO:0007669"/>
    <property type="project" value="UniProtKB-EC"/>
</dbReference>
<sequence>MTIDGLHIIASFFSYFWIVSPIKCVEIRVGGDRMNGAESLVKTFLHNGLDTVFANPGTSEMHFVAALDRHPEMNCVLCLFEGGTTGAADGYYRMKRDVAGTLLHLAPGLGNAFANLHNARKSGSGIVNVVGDHATHHLRYESPLRGDIMGVSQAVSHWTRVSDQATSVASDGAAAIQAARSQNGQIATLALPADTAWDAATGPATTSILAQPLHRPSLKDIEAAAMRLKTANAALMIGGSALFGPLRDLAGKISVETGCRLLADTLIPRISKGAGAAKLDQLVYPIAPKIAQLEQTSSITLIGADQPVAFFAYPDKPSTPEPAGCTVSSLCAPTDDIAWTIQSLADAVGVTSKTQLNTYALDLPPIPTGDLTLAKVGQTLAALIPENAIVCNESVTSGFHVIPPTATARPHDLLGGTGGAIGLCLPCATGAAIACPDREVIALTGDGSAMYTLQSLWTMARESLDVTVIVFANRGYQILRDELSNVGVESFGKNAEAMFDVENPTLDWVALAKGHGVPGIRIEDIDGFVKALSAGLSRNGPSLIEVMCPPAS</sequence>
<dbReference type="AlphaFoldDB" id="A0A0P1IKQ8"/>
<dbReference type="GO" id="GO:0050660">
    <property type="term" value="F:flavin adenine dinucleotide binding"/>
    <property type="evidence" value="ECO:0007669"/>
    <property type="project" value="TreeGrafter"/>
</dbReference>
<name>A0A0P1IKQ8_9RHOB</name>